<protein>
    <submittedName>
        <fullName evidence="9">Uncharacterized protein</fullName>
    </submittedName>
</protein>
<sequence length="628" mass="73532">MSWIPPGNNPNHSGVPPNAGNAYPVNQGYPGSYEYGYQAPGAGWTGQAASAAPVQAQPTSQLWSEFTTPDGRKYYYNNQTKQSVWEKPADFGSVAEPKPASNPWKEYTAQDGRKYYHNTITNVTTWERPPEFQAHLNVETAAAASQDQVSSTSTPTAAKPAATYTPQTHLYSLNPLVEFKDKEEAERAFIGLLNKTKVDSTWTWEQTMRAIINNPLYRALKTLPERKAVFEAYIEERKTIEKEEHDELINKQRSAFEGMLSKYPQIHKLNWKKVQQLIKNEQAFKSIDSDKIKLELFKTYADSLESAEKERVRKQRKGDKDLLLKLFQKDGDITASTLWKDALKKAHSYQELWGQNQQCRLEDPFIFDVFEIHMKTLEEKYEQERSAKLQQRYRQDRINRDKFRQLLVDLKQKEELWVRSKWKQFHNLFSQFDFYYEILGQPGSTPIEMFWDLIEETHANLYSKRKYVEPILKSENVVIDKNTEFTFFKQFLKDHNLFPELNNKDIKHIMEQLQAKTSIRQKDEKRYQESKLRKKISELRHAMKRVDPPIQIDSKWEDIQALISNFPEYLALSNDEERVQAFHKYIKRLKEKDQSGDQETNIEGNSASKHPITDEHEESDSKKVKHHS</sequence>
<dbReference type="PROSITE" id="PS51676">
    <property type="entry name" value="FF"/>
    <property type="match status" value="1"/>
</dbReference>
<keyword evidence="3" id="KW-0677">Repeat</keyword>
<evidence type="ECO:0000256" key="2">
    <source>
        <dbReference type="ARBA" id="ARBA00022664"/>
    </source>
</evidence>
<proteinExistence type="predicted"/>
<dbReference type="Pfam" id="PF00397">
    <property type="entry name" value="WW"/>
    <property type="match status" value="2"/>
</dbReference>
<keyword evidence="2" id="KW-0507">mRNA processing</keyword>
<reference evidence="9 10" key="1">
    <citation type="journal article" date="2015" name="Genome Biol. Evol.">
        <title>Phylogenomic analyses indicate that early fungi evolved digesting cell walls of algal ancestors of land plants.</title>
        <authorList>
            <person name="Chang Y."/>
            <person name="Wang S."/>
            <person name="Sekimoto S."/>
            <person name="Aerts A.L."/>
            <person name="Choi C."/>
            <person name="Clum A."/>
            <person name="LaButti K.M."/>
            <person name="Lindquist E.A."/>
            <person name="Yee Ngan C."/>
            <person name="Ohm R.A."/>
            <person name="Salamov A.A."/>
            <person name="Grigoriev I.V."/>
            <person name="Spatafora J.W."/>
            <person name="Berbee M.L."/>
        </authorList>
    </citation>
    <scope>NUCLEOTIDE SEQUENCE [LARGE SCALE GENOMIC DNA]</scope>
    <source>
        <strain evidence="9 10">NRRL 28638</strain>
    </source>
</reference>
<dbReference type="InterPro" id="IPR001202">
    <property type="entry name" value="WW_dom"/>
</dbReference>
<dbReference type="GO" id="GO:0005685">
    <property type="term" value="C:U1 snRNP"/>
    <property type="evidence" value="ECO:0007669"/>
    <property type="project" value="TreeGrafter"/>
</dbReference>
<evidence type="ECO:0000313" key="9">
    <source>
        <dbReference type="EMBL" id="KXN72133.1"/>
    </source>
</evidence>
<keyword evidence="5" id="KW-0539">Nucleus</keyword>
<dbReference type="SUPFAM" id="SSF81698">
    <property type="entry name" value="FF domain"/>
    <property type="match status" value="4"/>
</dbReference>
<dbReference type="Gene3D" id="1.10.10.440">
    <property type="entry name" value="FF domain"/>
    <property type="match status" value="3"/>
</dbReference>
<evidence type="ECO:0000259" key="7">
    <source>
        <dbReference type="PROSITE" id="PS50020"/>
    </source>
</evidence>
<dbReference type="STRING" id="796925.A0A137PAU8"/>
<dbReference type="OrthoDB" id="187617at2759"/>
<dbReference type="GO" id="GO:0045292">
    <property type="term" value="P:mRNA cis splicing, via spliceosome"/>
    <property type="evidence" value="ECO:0007669"/>
    <property type="project" value="InterPro"/>
</dbReference>
<name>A0A137PAU8_CONC2</name>
<dbReference type="InterPro" id="IPR002713">
    <property type="entry name" value="FF_domain"/>
</dbReference>
<dbReference type="InterPro" id="IPR039726">
    <property type="entry name" value="Prp40-like"/>
</dbReference>
<comment type="subcellular location">
    <subcellularLocation>
        <location evidence="1">Nucleus</location>
    </subcellularLocation>
</comment>
<evidence type="ECO:0000313" key="10">
    <source>
        <dbReference type="Proteomes" id="UP000070444"/>
    </source>
</evidence>
<dbReference type="FunFam" id="1.10.10.440:FF:000013">
    <property type="entry name" value="pre-mRNA-processing protein 40A isoform X1"/>
    <property type="match status" value="1"/>
</dbReference>
<dbReference type="GO" id="GO:0071004">
    <property type="term" value="C:U2-type prespliceosome"/>
    <property type="evidence" value="ECO:0007669"/>
    <property type="project" value="TreeGrafter"/>
</dbReference>
<evidence type="ECO:0000259" key="8">
    <source>
        <dbReference type="PROSITE" id="PS51676"/>
    </source>
</evidence>
<feature type="domain" description="FF" evidence="8">
    <location>
        <begin position="182"/>
        <end position="236"/>
    </location>
</feature>
<feature type="domain" description="WW" evidence="7">
    <location>
        <begin position="98"/>
        <end position="131"/>
    </location>
</feature>
<dbReference type="EMBL" id="KQ964459">
    <property type="protein sequence ID" value="KXN72133.1"/>
    <property type="molecule type" value="Genomic_DNA"/>
</dbReference>
<dbReference type="CDD" id="cd00201">
    <property type="entry name" value="WW"/>
    <property type="match status" value="2"/>
</dbReference>
<dbReference type="InterPro" id="IPR036517">
    <property type="entry name" value="FF_domain_sf"/>
</dbReference>
<dbReference type="GO" id="GO:0003723">
    <property type="term" value="F:RNA binding"/>
    <property type="evidence" value="ECO:0007669"/>
    <property type="project" value="TreeGrafter"/>
</dbReference>
<dbReference type="SMART" id="SM00441">
    <property type="entry name" value="FF"/>
    <property type="match status" value="4"/>
</dbReference>
<dbReference type="Proteomes" id="UP000070444">
    <property type="component" value="Unassembled WGS sequence"/>
</dbReference>
<evidence type="ECO:0000256" key="3">
    <source>
        <dbReference type="ARBA" id="ARBA00022737"/>
    </source>
</evidence>
<evidence type="ECO:0000256" key="1">
    <source>
        <dbReference type="ARBA" id="ARBA00004123"/>
    </source>
</evidence>
<evidence type="ECO:0000256" key="4">
    <source>
        <dbReference type="ARBA" id="ARBA00023187"/>
    </source>
</evidence>
<feature type="domain" description="WW" evidence="7">
    <location>
        <begin position="57"/>
        <end position="90"/>
    </location>
</feature>
<keyword evidence="10" id="KW-1185">Reference proteome</keyword>
<dbReference type="PROSITE" id="PS01159">
    <property type="entry name" value="WW_DOMAIN_1"/>
    <property type="match status" value="1"/>
</dbReference>
<organism evidence="9 10">
    <name type="scientific">Conidiobolus coronatus (strain ATCC 28846 / CBS 209.66 / NRRL 28638)</name>
    <name type="common">Delacroixia coronata</name>
    <dbReference type="NCBI Taxonomy" id="796925"/>
    <lineage>
        <taxon>Eukaryota</taxon>
        <taxon>Fungi</taxon>
        <taxon>Fungi incertae sedis</taxon>
        <taxon>Zoopagomycota</taxon>
        <taxon>Entomophthoromycotina</taxon>
        <taxon>Entomophthoromycetes</taxon>
        <taxon>Entomophthorales</taxon>
        <taxon>Ancylistaceae</taxon>
        <taxon>Conidiobolus</taxon>
    </lineage>
</organism>
<dbReference type="PROSITE" id="PS50020">
    <property type="entry name" value="WW_DOMAIN_2"/>
    <property type="match status" value="2"/>
</dbReference>
<accession>A0A137PAU8</accession>
<dbReference type="Pfam" id="PF01846">
    <property type="entry name" value="FF"/>
    <property type="match status" value="3"/>
</dbReference>
<dbReference type="InterPro" id="IPR036020">
    <property type="entry name" value="WW_dom_sf"/>
</dbReference>
<evidence type="ECO:0000256" key="5">
    <source>
        <dbReference type="ARBA" id="ARBA00023242"/>
    </source>
</evidence>
<feature type="region of interest" description="Disordered" evidence="6">
    <location>
        <begin position="589"/>
        <end position="628"/>
    </location>
</feature>
<feature type="compositionally biased region" description="Basic and acidic residues" evidence="6">
    <location>
        <begin position="611"/>
        <end position="622"/>
    </location>
</feature>
<dbReference type="PANTHER" id="PTHR11864:SF0">
    <property type="entry name" value="PRP40 PRE-MRNA PROCESSING FACTOR 40 HOMOLOG A (YEAST)"/>
    <property type="match status" value="1"/>
</dbReference>
<dbReference type="SUPFAM" id="SSF51045">
    <property type="entry name" value="WW domain"/>
    <property type="match status" value="2"/>
</dbReference>
<evidence type="ECO:0000256" key="6">
    <source>
        <dbReference type="SAM" id="MobiDB-lite"/>
    </source>
</evidence>
<dbReference type="SMART" id="SM00456">
    <property type="entry name" value="WW"/>
    <property type="match status" value="2"/>
</dbReference>
<dbReference type="OMA" id="NEPIYKH"/>
<gene>
    <name evidence="9" type="ORF">CONCODRAFT_47945</name>
</gene>
<dbReference type="PANTHER" id="PTHR11864">
    <property type="entry name" value="PRE-MRNA-PROCESSING PROTEIN PRP40"/>
    <property type="match status" value="1"/>
</dbReference>
<dbReference type="AlphaFoldDB" id="A0A137PAU8"/>
<feature type="compositionally biased region" description="Polar residues" evidence="6">
    <location>
        <begin position="597"/>
        <end position="608"/>
    </location>
</feature>
<dbReference type="Gene3D" id="2.20.70.10">
    <property type="match status" value="2"/>
</dbReference>
<keyword evidence="4" id="KW-0508">mRNA splicing</keyword>